<reference evidence="8" key="1">
    <citation type="submission" date="2021-02" db="EMBL/GenBank/DDBJ databases">
        <authorList>
            <person name="Nowell W R."/>
        </authorList>
    </citation>
    <scope>NUCLEOTIDE SEQUENCE</scope>
</reference>
<dbReference type="OrthoDB" id="10029320at2759"/>
<dbReference type="Proteomes" id="UP000663882">
    <property type="component" value="Unassembled WGS sequence"/>
</dbReference>
<dbReference type="PANTHER" id="PTHR24291">
    <property type="entry name" value="CYTOCHROME P450 FAMILY 4"/>
    <property type="match status" value="1"/>
</dbReference>
<dbReference type="PRINTS" id="PR00463">
    <property type="entry name" value="EP450I"/>
</dbReference>
<evidence type="ECO:0000313" key="8">
    <source>
        <dbReference type="EMBL" id="CAF0811784.1"/>
    </source>
</evidence>
<dbReference type="InterPro" id="IPR017972">
    <property type="entry name" value="Cyt_P450_CS"/>
</dbReference>
<evidence type="ECO:0000256" key="5">
    <source>
        <dbReference type="ARBA" id="ARBA00023004"/>
    </source>
</evidence>
<dbReference type="PANTHER" id="PTHR24291:SF50">
    <property type="entry name" value="BIFUNCTIONAL ALBAFLAVENONE MONOOXYGENASE_TERPENE SYNTHASE"/>
    <property type="match status" value="1"/>
</dbReference>
<evidence type="ECO:0000256" key="3">
    <source>
        <dbReference type="ARBA" id="ARBA00022723"/>
    </source>
</evidence>
<evidence type="ECO:0000313" key="10">
    <source>
        <dbReference type="Proteomes" id="UP000663882"/>
    </source>
</evidence>
<dbReference type="PRINTS" id="PR00385">
    <property type="entry name" value="P450"/>
</dbReference>
<dbReference type="AlphaFoldDB" id="A0A813TC18"/>
<dbReference type="GO" id="GO:0005506">
    <property type="term" value="F:iron ion binding"/>
    <property type="evidence" value="ECO:0007669"/>
    <property type="project" value="InterPro"/>
</dbReference>
<feature type="binding site" description="axial binding residue" evidence="7">
    <location>
        <position position="316"/>
    </location>
    <ligand>
        <name>heme</name>
        <dbReference type="ChEBI" id="CHEBI:30413"/>
    </ligand>
    <ligandPart>
        <name>Fe</name>
        <dbReference type="ChEBI" id="CHEBI:18248"/>
    </ligandPart>
</feature>
<dbReference type="InterPro" id="IPR001128">
    <property type="entry name" value="Cyt_P450"/>
</dbReference>
<dbReference type="Pfam" id="PF00067">
    <property type="entry name" value="p450"/>
    <property type="match status" value="1"/>
</dbReference>
<proteinExistence type="inferred from homology"/>
<dbReference type="GO" id="GO:0004497">
    <property type="term" value="F:monooxygenase activity"/>
    <property type="evidence" value="ECO:0007669"/>
    <property type="project" value="UniProtKB-KW"/>
</dbReference>
<protein>
    <recommendedName>
        <fullName evidence="11">Cytochrome P450</fullName>
    </recommendedName>
</protein>
<evidence type="ECO:0000256" key="7">
    <source>
        <dbReference type="PIRSR" id="PIRSR602401-1"/>
    </source>
</evidence>
<evidence type="ECO:0008006" key="11">
    <source>
        <dbReference type="Google" id="ProtNLM"/>
    </source>
</evidence>
<dbReference type="InterPro" id="IPR036396">
    <property type="entry name" value="Cyt_P450_sf"/>
</dbReference>
<dbReference type="PROSITE" id="PS00086">
    <property type="entry name" value="CYTOCHROME_P450"/>
    <property type="match status" value="1"/>
</dbReference>
<dbReference type="Gene3D" id="1.10.630.10">
    <property type="entry name" value="Cytochrome P450"/>
    <property type="match status" value="2"/>
</dbReference>
<dbReference type="SUPFAM" id="SSF48264">
    <property type="entry name" value="Cytochrome P450"/>
    <property type="match status" value="1"/>
</dbReference>
<dbReference type="GO" id="GO:0016705">
    <property type="term" value="F:oxidoreductase activity, acting on paired donors, with incorporation or reduction of molecular oxygen"/>
    <property type="evidence" value="ECO:0007669"/>
    <property type="project" value="InterPro"/>
</dbReference>
<dbReference type="InterPro" id="IPR032675">
    <property type="entry name" value="LRR_dom_sf"/>
</dbReference>
<keyword evidence="4" id="KW-0560">Oxidoreductase</keyword>
<gene>
    <name evidence="9" type="ORF">OTI717_LOCUS12901</name>
    <name evidence="8" type="ORF">RFH988_LOCUS4469</name>
</gene>
<dbReference type="GO" id="GO:0020037">
    <property type="term" value="F:heme binding"/>
    <property type="evidence" value="ECO:0007669"/>
    <property type="project" value="InterPro"/>
</dbReference>
<dbReference type="Proteomes" id="UP000663823">
    <property type="component" value="Unassembled WGS sequence"/>
</dbReference>
<comment type="cofactor">
    <cofactor evidence="7">
        <name>heme</name>
        <dbReference type="ChEBI" id="CHEBI:30413"/>
    </cofactor>
</comment>
<dbReference type="InterPro" id="IPR002401">
    <property type="entry name" value="Cyt_P450_E_grp-I"/>
</dbReference>
<dbReference type="InterPro" id="IPR050196">
    <property type="entry name" value="Cytochrome_P450_Monoox"/>
</dbReference>
<dbReference type="SUPFAM" id="SSF52058">
    <property type="entry name" value="L domain-like"/>
    <property type="match status" value="1"/>
</dbReference>
<keyword evidence="6" id="KW-0503">Monooxygenase</keyword>
<comment type="similarity">
    <text evidence="1">Belongs to the cytochrome P450 family.</text>
</comment>
<keyword evidence="3 7" id="KW-0479">Metal-binding</keyword>
<name>A0A813TC18_9BILA</name>
<sequence>MIGDILHRSHEHDYIKPADFVTIFEPFLGKHNLVLSEGAEHDRARKMIHPAFYFNNLKVMISIMVEQTNKGIDEFLSNFNNQQTVDLQKEFNTLTLSIIVSSVFGKQLENQADLKAIVCESIPKVAAAIEYRTMRMINQVPLLAKLPICQKHIIDQIIADRREGRSASLSSNNDLLDLLLSAVDSEGIPFNDQEIKEHALTFIFAGHETTGSLMLWISYILMTNNNVLRACQEEVDRILSNGTQITYEHLTELNLLIPVDTTIIIDIYQLHRRAEFWHRPLEFDYTRWLRDPITGLKPKLSHPFSYLPFGAGPRNCIGQNFAMLEAKVILASLIQRCNFELEPSQKIIPDTMVNMRPNHFQIEQLNRLRSLTLPDVKTDWLQHVLSNLDKLECLNSLSFVTSEYTDNVYRRSDSMTNFTKEYRFNMIPLSRLRQLTISNCSINDLQKIFTDASQLQSLNIHLYSISQNVESFPTLSRLTRLILQIDNKNNPLFTTDVLWMNTMELFLWKLPRLRHFIFSGKVHIDVANGRRWEILAIDLVTFHFNFQLEVDRINNILESFCTPFWLERKRWFVAYKDHRLFSVPYFADTIASFPFHPPVHTTAPDDRFFFQHIKHLQLPEVATIDLHYFTHIETLELRCTIRLATLHTMIDLSRVRHLILDRLINLSNLPILSNIMPNLHKLSLNDQWKNILRSVREMQPIEQIRSLQLDLCEITHVSDITQFCRIFPCVEHLHVNYIDSINYVGSFIDGFKLLSSASFHLPLVGSNRIRFLRRPNMIVVGSRWLANNTFVCRTICFNQYLVHVSVWIGEQVNLSRS</sequence>
<keyword evidence="5 7" id="KW-0408">Iron</keyword>
<evidence type="ECO:0000256" key="4">
    <source>
        <dbReference type="ARBA" id="ARBA00023002"/>
    </source>
</evidence>
<evidence type="ECO:0000313" key="9">
    <source>
        <dbReference type="EMBL" id="CAF3706669.1"/>
    </source>
</evidence>
<dbReference type="EMBL" id="CAJOAX010001331">
    <property type="protein sequence ID" value="CAF3706669.1"/>
    <property type="molecule type" value="Genomic_DNA"/>
</dbReference>
<comment type="caution">
    <text evidence="8">The sequence shown here is derived from an EMBL/GenBank/DDBJ whole genome shotgun (WGS) entry which is preliminary data.</text>
</comment>
<keyword evidence="2 7" id="KW-0349">Heme</keyword>
<dbReference type="EMBL" id="CAJNOO010000116">
    <property type="protein sequence ID" value="CAF0811784.1"/>
    <property type="molecule type" value="Genomic_DNA"/>
</dbReference>
<evidence type="ECO:0000256" key="2">
    <source>
        <dbReference type="ARBA" id="ARBA00022617"/>
    </source>
</evidence>
<evidence type="ECO:0000256" key="1">
    <source>
        <dbReference type="ARBA" id="ARBA00010617"/>
    </source>
</evidence>
<dbReference type="Gene3D" id="3.80.10.10">
    <property type="entry name" value="Ribonuclease Inhibitor"/>
    <property type="match status" value="2"/>
</dbReference>
<accession>A0A813TC18</accession>
<organism evidence="8 10">
    <name type="scientific">Rotaria sordida</name>
    <dbReference type="NCBI Taxonomy" id="392033"/>
    <lineage>
        <taxon>Eukaryota</taxon>
        <taxon>Metazoa</taxon>
        <taxon>Spiralia</taxon>
        <taxon>Gnathifera</taxon>
        <taxon>Rotifera</taxon>
        <taxon>Eurotatoria</taxon>
        <taxon>Bdelloidea</taxon>
        <taxon>Philodinida</taxon>
        <taxon>Philodinidae</taxon>
        <taxon>Rotaria</taxon>
    </lineage>
</organism>
<evidence type="ECO:0000256" key="6">
    <source>
        <dbReference type="ARBA" id="ARBA00023033"/>
    </source>
</evidence>